<evidence type="ECO:0000256" key="9">
    <source>
        <dbReference type="ARBA" id="ARBA00023065"/>
    </source>
</evidence>
<keyword evidence="13 14" id="KW-0998">Cell outer membrane</keyword>
<dbReference type="Gene3D" id="3.55.50.30">
    <property type="match status" value="1"/>
</dbReference>
<dbReference type="NCBIfam" id="TIGR01783">
    <property type="entry name" value="TonB-siderophor"/>
    <property type="match status" value="1"/>
</dbReference>
<evidence type="ECO:0000313" key="20">
    <source>
        <dbReference type="Proteomes" id="UP000278085"/>
    </source>
</evidence>
<dbReference type="RefSeq" id="WP_126074277.1">
    <property type="nucleotide sequence ID" value="NZ_CP051166.1"/>
</dbReference>
<dbReference type="InterPro" id="IPR012910">
    <property type="entry name" value="Plug_dom"/>
</dbReference>
<reference evidence="19 20" key="1">
    <citation type="submission" date="2018-12" db="EMBL/GenBank/DDBJ databases">
        <authorList>
            <person name="Yang E."/>
        </authorList>
    </citation>
    <scope>NUCLEOTIDE SEQUENCE [LARGE SCALE GENOMIC DNA]</scope>
    <source>
        <strain evidence="19 20">SOD</strain>
    </source>
</reference>
<dbReference type="InterPro" id="IPR039426">
    <property type="entry name" value="TonB-dep_rcpt-like"/>
</dbReference>
<feature type="short sequence motif" description="TonB C-terminal box" evidence="15">
    <location>
        <begin position="776"/>
        <end position="793"/>
    </location>
</feature>
<evidence type="ECO:0000256" key="14">
    <source>
        <dbReference type="PROSITE-ProRule" id="PRU01360"/>
    </source>
</evidence>
<evidence type="ECO:0000256" key="6">
    <source>
        <dbReference type="ARBA" id="ARBA00022692"/>
    </source>
</evidence>
<dbReference type="CDD" id="cd01347">
    <property type="entry name" value="ligand_gated_channel"/>
    <property type="match status" value="1"/>
</dbReference>
<evidence type="ECO:0000256" key="5">
    <source>
        <dbReference type="ARBA" id="ARBA00022496"/>
    </source>
</evidence>
<keyword evidence="4 14" id="KW-1134">Transmembrane beta strand</keyword>
<keyword evidence="5" id="KW-0410">Iron transport</keyword>
<gene>
    <name evidence="19" type="ORF">EJB06_12165</name>
</gene>
<dbReference type="GO" id="GO:0015344">
    <property type="term" value="F:siderophore uptake transmembrane transporter activity"/>
    <property type="evidence" value="ECO:0007669"/>
    <property type="project" value="TreeGrafter"/>
</dbReference>
<comment type="caution">
    <text evidence="19">The sequence shown here is derived from an EMBL/GenBank/DDBJ whole genome shotgun (WGS) entry which is preliminary data.</text>
</comment>
<evidence type="ECO:0000256" key="15">
    <source>
        <dbReference type="PROSITE-ProRule" id="PRU10144"/>
    </source>
</evidence>
<keyword evidence="9" id="KW-0406">Ion transport</keyword>
<evidence type="ECO:0000256" key="4">
    <source>
        <dbReference type="ARBA" id="ARBA00022452"/>
    </source>
</evidence>
<feature type="domain" description="Secretin/TonB short N-terminal" evidence="18">
    <location>
        <begin position="57"/>
        <end position="107"/>
    </location>
</feature>
<dbReference type="PROSITE" id="PS52016">
    <property type="entry name" value="TONB_DEPENDENT_REC_3"/>
    <property type="match status" value="1"/>
</dbReference>
<keyword evidence="20" id="KW-1185">Reference proteome</keyword>
<evidence type="ECO:0000256" key="7">
    <source>
        <dbReference type="ARBA" id="ARBA00022729"/>
    </source>
</evidence>
<dbReference type="PROSITE" id="PS01156">
    <property type="entry name" value="TONB_DEPENDENT_REC_2"/>
    <property type="match status" value="1"/>
</dbReference>
<comment type="similarity">
    <text evidence="2 14 16">Belongs to the TonB-dependent receptor family.</text>
</comment>
<evidence type="ECO:0000256" key="12">
    <source>
        <dbReference type="ARBA" id="ARBA00023170"/>
    </source>
</evidence>
<evidence type="ECO:0000256" key="2">
    <source>
        <dbReference type="ARBA" id="ARBA00009810"/>
    </source>
</evidence>
<evidence type="ECO:0000259" key="18">
    <source>
        <dbReference type="SMART" id="SM00965"/>
    </source>
</evidence>
<evidence type="ECO:0000256" key="10">
    <source>
        <dbReference type="ARBA" id="ARBA00023077"/>
    </source>
</evidence>
<dbReference type="InterPro" id="IPR036942">
    <property type="entry name" value="Beta-barrel_TonB_sf"/>
</dbReference>
<feature type="signal peptide" evidence="17">
    <location>
        <begin position="1"/>
        <end position="23"/>
    </location>
</feature>
<dbReference type="EMBL" id="RXLQ01000005">
    <property type="protein sequence ID" value="RSZ59073.1"/>
    <property type="molecule type" value="Genomic_DNA"/>
</dbReference>
<evidence type="ECO:0000256" key="1">
    <source>
        <dbReference type="ARBA" id="ARBA00004571"/>
    </source>
</evidence>
<evidence type="ECO:0000256" key="11">
    <source>
        <dbReference type="ARBA" id="ARBA00023136"/>
    </source>
</evidence>
<dbReference type="PANTHER" id="PTHR32552">
    <property type="entry name" value="FERRICHROME IRON RECEPTOR-RELATED"/>
    <property type="match status" value="1"/>
</dbReference>
<dbReference type="GO" id="GO:0009279">
    <property type="term" value="C:cell outer membrane"/>
    <property type="evidence" value="ECO:0007669"/>
    <property type="project" value="UniProtKB-SubCell"/>
</dbReference>
<dbReference type="SUPFAM" id="SSF56935">
    <property type="entry name" value="Porins"/>
    <property type="match status" value="1"/>
</dbReference>
<organism evidence="19 20">
    <name type="scientific">Massilia atriviolacea</name>
    <dbReference type="NCBI Taxonomy" id="2495579"/>
    <lineage>
        <taxon>Bacteria</taxon>
        <taxon>Pseudomonadati</taxon>
        <taxon>Pseudomonadota</taxon>
        <taxon>Betaproteobacteria</taxon>
        <taxon>Burkholderiales</taxon>
        <taxon>Oxalobacteraceae</taxon>
        <taxon>Telluria group</taxon>
        <taxon>Massilia</taxon>
    </lineage>
</organism>
<evidence type="ECO:0000313" key="19">
    <source>
        <dbReference type="EMBL" id="RSZ59073.1"/>
    </source>
</evidence>
<evidence type="ECO:0000256" key="3">
    <source>
        <dbReference type="ARBA" id="ARBA00022448"/>
    </source>
</evidence>
<keyword evidence="3 14" id="KW-0813">Transport</keyword>
<evidence type="ECO:0000256" key="17">
    <source>
        <dbReference type="SAM" id="SignalP"/>
    </source>
</evidence>
<dbReference type="Proteomes" id="UP000278085">
    <property type="component" value="Unassembled WGS sequence"/>
</dbReference>
<dbReference type="Pfam" id="PF00593">
    <property type="entry name" value="TonB_dep_Rec_b-barrel"/>
    <property type="match status" value="1"/>
</dbReference>
<evidence type="ECO:0000256" key="16">
    <source>
        <dbReference type="RuleBase" id="RU003357"/>
    </source>
</evidence>
<dbReference type="PANTHER" id="PTHR32552:SF82">
    <property type="entry name" value="FCUA PROTEIN"/>
    <property type="match status" value="1"/>
</dbReference>
<accession>A0A430HNJ7</accession>
<keyword evidence="7 17" id="KW-0732">Signal</keyword>
<name>A0A430HNJ7_9BURK</name>
<dbReference type="OrthoDB" id="9790771at2"/>
<dbReference type="InterPro" id="IPR011662">
    <property type="entry name" value="Secretin/TonB_short_N"/>
</dbReference>
<keyword evidence="12 19" id="KW-0675">Receptor</keyword>
<dbReference type="InterPro" id="IPR000531">
    <property type="entry name" value="Beta-barrel_TonB"/>
</dbReference>
<proteinExistence type="inferred from homology"/>
<sequence>MRKARFIPLPLAFATLLSATAVAAPAQPPVAGPVLRLDVASRPLGDALNELARQASLQLSFSPALVGGKSAPAVSGHYTAQQALDRLLQGSGLAGKVEQGAVVIRPAPGAPAPVLMQELTVSAAPLAEPAQARERGYRVRRSAASGFREQALLDTPFSVSAFSAELIQDQQAKSLADVVKNDPSVTLASDPMWFDRVMVRGFYLGVDAVKRDGLTINDQGSIALQNKASVEIAKGLSALRHGLTSPGGVVNYIVKRPGAENLSRLTLSGSDDGALGAHADLGRRFGQDQQVGVRVNASADKLDNHVPGYRGDRQFLSGAFEWQASDALLLEADVEHQRSEKQAPGSPNILWWNTLAEARAAFARLDARSYAAQDWAVEPNRQTYLGARATYQMGEQWKLQLAGHRAKLARDQRSINPRAMRPNGEYDASLYFSPGQERNNTSLQLVLEGDLRSGALAHALALGVDSVRRDMLYGDGFSGPVGQGNLFTPRPIAVPAPQVGPSYLANRADQRAVFATDTISLGAQWQLFGGLRHTRIDIHGGDAKGVLRKTYDKAATTPALGLLFKPVPGMSLYASYAEGLEQGGTAPLGSSNQNQVMNPIDSRQVELGAKAELGGALLTGALFRIDKGLEYTNADKLYVQDGSQLHQGAEVTLGGPLTRNLRLLAGAAWLKARVDRTANLSLIGKRPQGVPAWQANLFADYALTALAQGLSLNGGVYYGGKKAVDLQNSWMASAYVRLDAGVRYEQALAANRRLVYRLTLENLADKRYLANTNGGALTFGTPRSARASLAMDF</sequence>
<keyword evidence="8" id="KW-0408">Iron</keyword>
<dbReference type="Pfam" id="PF07660">
    <property type="entry name" value="STN"/>
    <property type="match status" value="1"/>
</dbReference>
<evidence type="ECO:0000256" key="13">
    <source>
        <dbReference type="ARBA" id="ARBA00023237"/>
    </source>
</evidence>
<dbReference type="Pfam" id="PF07715">
    <property type="entry name" value="Plug"/>
    <property type="match status" value="1"/>
</dbReference>
<comment type="subcellular location">
    <subcellularLocation>
        <location evidence="1 14">Cell outer membrane</location>
        <topology evidence="1 14">Multi-pass membrane protein</topology>
    </subcellularLocation>
</comment>
<dbReference type="SMART" id="SM00965">
    <property type="entry name" value="STN"/>
    <property type="match status" value="1"/>
</dbReference>
<protein>
    <submittedName>
        <fullName evidence="19">TonB-dependent receptor</fullName>
    </submittedName>
</protein>
<dbReference type="GO" id="GO:0015891">
    <property type="term" value="P:siderophore transport"/>
    <property type="evidence" value="ECO:0007669"/>
    <property type="project" value="InterPro"/>
</dbReference>
<dbReference type="InterPro" id="IPR037066">
    <property type="entry name" value="Plug_dom_sf"/>
</dbReference>
<dbReference type="GO" id="GO:0038023">
    <property type="term" value="F:signaling receptor activity"/>
    <property type="evidence" value="ECO:0007669"/>
    <property type="project" value="InterPro"/>
</dbReference>
<keyword evidence="10 16" id="KW-0798">TonB box</keyword>
<dbReference type="InterPro" id="IPR010917">
    <property type="entry name" value="TonB_rcpt_CS"/>
</dbReference>
<feature type="chain" id="PRO_5019327069" evidence="17">
    <location>
        <begin position="24"/>
        <end position="793"/>
    </location>
</feature>
<dbReference type="InterPro" id="IPR010105">
    <property type="entry name" value="TonB_sidphr_rcpt"/>
</dbReference>
<dbReference type="Gene3D" id="2.170.130.10">
    <property type="entry name" value="TonB-dependent receptor, plug domain"/>
    <property type="match status" value="1"/>
</dbReference>
<keyword evidence="11 14" id="KW-0472">Membrane</keyword>
<dbReference type="AlphaFoldDB" id="A0A430HNJ7"/>
<evidence type="ECO:0000256" key="8">
    <source>
        <dbReference type="ARBA" id="ARBA00023004"/>
    </source>
</evidence>
<keyword evidence="6 14" id="KW-0812">Transmembrane</keyword>
<dbReference type="Gene3D" id="2.40.170.20">
    <property type="entry name" value="TonB-dependent receptor, beta-barrel domain"/>
    <property type="match status" value="1"/>
</dbReference>